<feature type="non-terminal residue" evidence="1">
    <location>
        <position position="56"/>
    </location>
</feature>
<proteinExistence type="predicted"/>
<dbReference type="Proteomes" id="UP000195557">
    <property type="component" value="Unassembled WGS sequence"/>
</dbReference>
<name>A0A1Y5HXG7_OSTTA</name>
<gene>
    <name evidence="1" type="ORF">BE221DRAFT_45981</name>
</gene>
<accession>A0A1Y5HXG7</accession>
<evidence type="ECO:0000313" key="1">
    <source>
        <dbReference type="EMBL" id="OUS41966.1"/>
    </source>
</evidence>
<sequence>VARDLLTRSLRDDAVQRALLTSFPDFQRRAARVDGALGRQRSSKIGLFTLCGGSAR</sequence>
<dbReference type="EMBL" id="KZ155839">
    <property type="protein sequence ID" value="OUS41966.1"/>
    <property type="molecule type" value="Genomic_DNA"/>
</dbReference>
<organism evidence="1">
    <name type="scientific">Ostreococcus tauri</name>
    <name type="common">Marine green alga</name>
    <dbReference type="NCBI Taxonomy" id="70448"/>
    <lineage>
        <taxon>Eukaryota</taxon>
        <taxon>Viridiplantae</taxon>
        <taxon>Chlorophyta</taxon>
        <taxon>Mamiellophyceae</taxon>
        <taxon>Mamiellales</taxon>
        <taxon>Bathycoccaceae</taxon>
        <taxon>Ostreococcus</taxon>
    </lineage>
</organism>
<protein>
    <submittedName>
        <fullName evidence="1">Uncharacterized protein</fullName>
    </submittedName>
</protein>
<dbReference type="AlphaFoldDB" id="A0A1Y5HXG7"/>
<feature type="non-terminal residue" evidence="1">
    <location>
        <position position="1"/>
    </location>
</feature>
<reference evidence="1" key="1">
    <citation type="submission" date="2017-04" db="EMBL/GenBank/DDBJ databases">
        <title>Population genomics of picophytoplankton unveils novel chromosome hypervariability.</title>
        <authorList>
            <consortium name="DOE Joint Genome Institute"/>
            <person name="Blanc-Mathieu R."/>
            <person name="Krasovec M."/>
            <person name="Hebrard M."/>
            <person name="Yau S."/>
            <person name="Desgranges E."/>
            <person name="Martin J."/>
            <person name="Schackwitz W."/>
            <person name="Kuo A."/>
            <person name="Salin G."/>
            <person name="Donnadieu C."/>
            <person name="Desdevises Y."/>
            <person name="Sanchez-Ferandin S."/>
            <person name="Moreau H."/>
            <person name="Rivals E."/>
            <person name="Grigoriev I.V."/>
            <person name="Grimsley N."/>
            <person name="Eyre-Walker A."/>
            <person name="Piganeau G."/>
        </authorList>
    </citation>
    <scope>NUCLEOTIDE SEQUENCE [LARGE SCALE GENOMIC DNA]</scope>
    <source>
        <strain evidence="1">RCC 1115</strain>
    </source>
</reference>